<evidence type="ECO:0000256" key="6">
    <source>
        <dbReference type="ARBA" id="ARBA00022842"/>
    </source>
</evidence>
<dbReference type="GO" id="GO:0140701">
    <property type="term" value="F:3',3'-cyclic GMP-AMP synthase activity"/>
    <property type="evidence" value="ECO:0007669"/>
    <property type="project" value="InterPro"/>
</dbReference>
<dbReference type="InterPro" id="IPR047805">
    <property type="entry name" value="GAMP_synthase"/>
</dbReference>
<dbReference type="AlphaFoldDB" id="A0A4P7D7B3"/>
<evidence type="ECO:0000256" key="5">
    <source>
        <dbReference type="ARBA" id="ARBA00022840"/>
    </source>
</evidence>
<evidence type="ECO:0000313" key="14">
    <source>
        <dbReference type="EMBL" id="QBR02502.1"/>
    </source>
</evidence>
<keyword evidence="5" id="KW-0067">ATP-binding</keyword>
<evidence type="ECO:0000256" key="1">
    <source>
        <dbReference type="ARBA" id="ARBA00022679"/>
    </source>
</evidence>
<evidence type="ECO:0000259" key="13">
    <source>
        <dbReference type="Pfam" id="PF21654"/>
    </source>
</evidence>
<dbReference type="CDD" id="cd05400">
    <property type="entry name" value="NT_2-5OAS_ClassI-CCAase"/>
    <property type="match status" value="1"/>
</dbReference>
<dbReference type="NCBIfam" id="NF041078">
    <property type="entry name" value="cGAS"/>
    <property type="match status" value="1"/>
</dbReference>
<reference evidence="14 15" key="1">
    <citation type="submission" date="2019-03" db="EMBL/GenBank/DDBJ databases">
        <title>Paraburkholderia sp. 7MH5, isolated from subtropical forest soil.</title>
        <authorList>
            <person name="Gao Z.-H."/>
            <person name="Qiu L.-H."/>
        </authorList>
    </citation>
    <scope>NUCLEOTIDE SEQUENCE [LARGE SCALE GENOMIC DNA]</scope>
    <source>
        <strain evidence="14 15">7MH5</strain>
    </source>
</reference>
<dbReference type="Proteomes" id="UP000295727">
    <property type="component" value="Chromosome 4"/>
</dbReference>
<proteinExistence type="predicted"/>
<dbReference type="Pfam" id="PF18134">
    <property type="entry name" value="AGS_C"/>
    <property type="match status" value="1"/>
</dbReference>
<keyword evidence="8" id="KW-0051">Antiviral defense</keyword>
<feature type="domain" description="Adenylyl/Guanylyl and SMODS C-terminal sensor" evidence="12">
    <location>
        <begin position="336"/>
        <end position="443"/>
    </location>
</feature>
<evidence type="ECO:0000256" key="9">
    <source>
        <dbReference type="ARBA" id="ARBA00023134"/>
    </source>
</evidence>
<sequence>MGKAARLFNGNADQTLRSRVTPTEDQRQFLQQQWNKLADYLKSELANYGYTVSTWLQGSYKYGTLIKPVHKGEEYDVDVGIYFEWDPKETNAAPTPSQLRDWVQRHLIEYASTTPELQEVEQPAKERCSRAIYAQQFHIDTPTYHLDRARERRRLACLSGKWEDSDPKKIYKWFKEVVGSDDREQLRRLVRYLKGWSAVAFVDTPAARPSSIFLTVVAAEAFEGMWLQRFSGIADDDALIAIVEKAYIRLTKDRRVFNPVDTVEDINRIPDDAWETFLTRLTLLHDAAQSAKSAEDESSAALAWEEAFSFLMPLPETDEVEFVDASTDRAIMQVPEVDISVYDNDGTLLQTYRNEVPTVSKGRSLKFSIVNPHILPGFADISWTVRNEGEESDGVGDLGHTRRGIGMFSVEESTAYVGRHFMDCVVRLNGSIYAVRRILVNIRPNQQRQIAQQSRAWMKLRTRRGRRK</sequence>
<keyword evidence="6" id="KW-0460">Magnesium</keyword>
<keyword evidence="2" id="KW-0548">Nucleotidyltransferase</keyword>
<keyword evidence="9" id="KW-0342">GTP-binding</keyword>
<keyword evidence="4" id="KW-0547">Nucleotide-binding</keyword>
<evidence type="ECO:0000256" key="7">
    <source>
        <dbReference type="ARBA" id="ARBA00023080"/>
    </source>
</evidence>
<gene>
    <name evidence="14" type="ORF">E1956_35260</name>
</gene>
<dbReference type="RefSeq" id="WP_134758026.1">
    <property type="nucleotide sequence ID" value="NZ_CP038151.1"/>
</dbReference>
<dbReference type="EMBL" id="CP038151">
    <property type="protein sequence ID" value="QBR02502.1"/>
    <property type="molecule type" value="Genomic_DNA"/>
</dbReference>
<dbReference type="GO" id="GO:0009117">
    <property type="term" value="P:nucleotide metabolic process"/>
    <property type="evidence" value="ECO:0007669"/>
    <property type="project" value="UniProtKB-KW"/>
</dbReference>
<keyword evidence="3" id="KW-0479">Metal-binding</keyword>
<evidence type="ECO:0000256" key="11">
    <source>
        <dbReference type="ARBA" id="ARBA00048304"/>
    </source>
</evidence>
<evidence type="ECO:0000313" key="15">
    <source>
        <dbReference type="Proteomes" id="UP000295727"/>
    </source>
</evidence>
<name>A0A4P7D7B3_9BURK</name>
<comment type="catalytic activity">
    <reaction evidence="11">
        <text>GTP + ATP = 3',3'-cGAMP + 2 diphosphate</text>
        <dbReference type="Rhea" id="RHEA:35647"/>
        <dbReference type="ChEBI" id="CHEBI:30616"/>
        <dbReference type="ChEBI" id="CHEBI:33019"/>
        <dbReference type="ChEBI" id="CHEBI:37565"/>
        <dbReference type="ChEBI" id="CHEBI:71501"/>
    </reaction>
    <physiologicalReaction direction="left-to-right" evidence="11">
        <dbReference type="Rhea" id="RHEA:35648"/>
    </physiologicalReaction>
</comment>
<accession>A0A4P7D7B3</accession>
<dbReference type="InterPro" id="IPR006116">
    <property type="entry name" value="NT_2-5OAS_ClassI-CCAase"/>
</dbReference>
<evidence type="ECO:0000259" key="12">
    <source>
        <dbReference type="Pfam" id="PF18134"/>
    </source>
</evidence>
<evidence type="ECO:0000256" key="3">
    <source>
        <dbReference type="ARBA" id="ARBA00022723"/>
    </source>
</evidence>
<evidence type="ECO:0000256" key="8">
    <source>
        <dbReference type="ARBA" id="ARBA00023118"/>
    </source>
</evidence>
<evidence type="ECO:0000256" key="4">
    <source>
        <dbReference type="ARBA" id="ARBA00022741"/>
    </source>
</evidence>
<keyword evidence="1 14" id="KW-0808">Transferase</keyword>
<dbReference type="Pfam" id="PF21654">
    <property type="entry name" value="DncV-like_NTFase"/>
    <property type="match status" value="1"/>
</dbReference>
<dbReference type="InterPro" id="IPR040511">
    <property type="entry name" value="AGS_C"/>
</dbReference>
<feature type="domain" description="Cyclic GMP-AMP synthase DncV-like nucleotidyltransferase" evidence="13">
    <location>
        <begin position="54"/>
        <end position="144"/>
    </location>
</feature>
<dbReference type="KEGG" id="ppai:E1956_35260"/>
<dbReference type="GO" id="GO:0005525">
    <property type="term" value="F:GTP binding"/>
    <property type="evidence" value="ECO:0007669"/>
    <property type="project" value="UniProtKB-KW"/>
</dbReference>
<dbReference type="OrthoDB" id="5569081at2"/>
<dbReference type="GO" id="GO:0046872">
    <property type="term" value="F:metal ion binding"/>
    <property type="evidence" value="ECO:0007669"/>
    <property type="project" value="UniProtKB-KW"/>
</dbReference>
<evidence type="ECO:0000256" key="10">
    <source>
        <dbReference type="ARBA" id="ARBA00044145"/>
    </source>
</evidence>
<dbReference type="InterPro" id="IPR048445">
    <property type="entry name" value="DncV-like_NTFase"/>
</dbReference>
<dbReference type="GO" id="GO:0051607">
    <property type="term" value="P:defense response to virus"/>
    <property type="evidence" value="ECO:0007669"/>
    <property type="project" value="UniProtKB-KW"/>
</dbReference>
<keyword evidence="15" id="KW-1185">Reference proteome</keyword>
<protein>
    <recommendedName>
        <fullName evidence="10">Cyclic GMP-AMP synthase</fullName>
    </recommendedName>
</protein>
<keyword evidence="7" id="KW-0546">Nucleotide metabolism</keyword>
<dbReference type="GO" id="GO:0005524">
    <property type="term" value="F:ATP binding"/>
    <property type="evidence" value="ECO:0007669"/>
    <property type="project" value="UniProtKB-KW"/>
</dbReference>
<organism evidence="14 15">
    <name type="scientific">Paraburkholderia pallida</name>
    <dbReference type="NCBI Taxonomy" id="2547399"/>
    <lineage>
        <taxon>Bacteria</taxon>
        <taxon>Pseudomonadati</taxon>
        <taxon>Pseudomonadota</taxon>
        <taxon>Betaproteobacteria</taxon>
        <taxon>Burkholderiales</taxon>
        <taxon>Burkholderiaceae</taxon>
        <taxon>Paraburkholderia</taxon>
    </lineage>
</organism>
<evidence type="ECO:0000256" key="2">
    <source>
        <dbReference type="ARBA" id="ARBA00022695"/>
    </source>
</evidence>